<keyword evidence="3" id="KW-0145">Chemotaxis</keyword>
<gene>
    <name evidence="12" type="primary">RARRES2</name>
</gene>
<dbReference type="GeneTree" id="ENSGT00390000016226"/>
<keyword evidence="6" id="KW-0221">Differentiation</keyword>
<dbReference type="PANTHER" id="PTHR15106">
    <property type="entry name" value="RETINOIC ACID RECEPTOR RESPONDER PROTEIN 2"/>
    <property type="match status" value="1"/>
</dbReference>
<dbReference type="PANTHER" id="PTHR15106:SF2">
    <property type="entry name" value="RETINOIC ACID RECEPTOR RESPONDER PROTEIN 2"/>
    <property type="match status" value="1"/>
</dbReference>
<dbReference type="GO" id="GO:0031012">
    <property type="term" value="C:extracellular matrix"/>
    <property type="evidence" value="ECO:0007669"/>
    <property type="project" value="TreeGrafter"/>
</dbReference>
<feature type="region of interest" description="Disordered" evidence="10">
    <location>
        <begin position="188"/>
        <end position="235"/>
    </location>
</feature>
<dbReference type="GO" id="GO:0006935">
    <property type="term" value="P:chemotaxis"/>
    <property type="evidence" value="ECO:0007669"/>
    <property type="project" value="UniProtKB-KW"/>
</dbReference>
<name>A0A8C0K0T5_CANLU</name>
<dbReference type="FunFam" id="3.10.450.10:FF:000014">
    <property type="entry name" value="Retinoic acid receptor responder 2"/>
    <property type="match status" value="1"/>
</dbReference>
<evidence type="ECO:0000256" key="9">
    <source>
        <dbReference type="ARBA" id="ARBA00032785"/>
    </source>
</evidence>
<dbReference type="Ensembl" id="ENSCAFT00020009346.1">
    <property type="protein sequence ID" value="ENSCAFP00020008059.1"/>
    <property type="gene ID" value="ENSCAFG00020006517.1"/>
</dbReference>
<evidence type="ECO:0000256" key="10">
    <source>
        <dbReference type="SAM" id="MobiDB-lite"/>
    </source>
</evidence>
<evidence type="ECO:0000256" key="11">
    <source>
        <dbReference type="SAM" id="SignalP"/>
    </source>
</evidence>
<dbReference type="InterPro" id="IPR046350">
    <property type="entry name" value="Cystatin_sf"/>
</dbReference>
<organism evidence="12 13">
    <name type="scientific">Canis lupus dingo</name>
    <name type="common">dingo</name>
    <dbReference type="NCBI Taxonomy" id="286419"/>
    <lineage>
        <taxon>Eukaryota</taxon>
        <taxon>Metazoa</taxon>
        <taxon>Chordata</taxon>
        <taxon>Craniata</taxon>
        <taxon>Vertebrata</taxon>
        <taxon>Euteleostomi</taxon>
        <taxon>Mammalia</taxon>
        <taxon>Eutheria</taxon>
        <taxon>Laurasiatheria</taxon>
        <taxon>Carnivora</taxon>
        <taxon>Caniformia</taxon>
        <taxon>Canidae</taxon>
        <taxon>Canis</taxon>
    </lineage>
</organism>
<evidence type="ECO:0000256" key="6">
    <source>
        <dbReference type="ARBA" id="ARBA00022782"/>
    </source>
</evidence>
<evidence type="ECO:0000256" key="5">
    <source>
        <dbReference type="ARBA" id="ARBA00022729"/>
    </source>
</evidence>
<dbReference type="GO" id="GO:0050994">
    <property type="term" value="P:regulation of lipid catabolic process"/>
    <property type="evidence" value="ECO:0007669"/>
    <property type="project" value="InterPro"/>
</dbReference>
<evidence type="ECO:0000256" key="3">
    <source>
        <dbReference type="ARBA" id="ARBA00022500"/>
    </source>
</evidence>
<dbReference type="GO" id="GO:0005615">
    <property type="term" value="C:extracellular space"/>
    <property type="evidence" value="ECO:0007669"/>
    <property type="project" value="TreeGrafter"/>
</dbReference>
<evidence type="ECO:0000256" key="8">
    <source>
        <dbReference type="ARBA" id="ARBA00023198"/>
    </source>
</evidence>
<dbReference type="Gene3D" id="3.10.450.10">
    <property type="match status" value="1"/>
</dbReference>
<keyword evidence="4" id="KW-0964">Secreted</keyword>
<dbReference type="GO" id="GO:0005102">
    <property type="term" value="F:signaling receptor binding"/>
    <property type="evidence" value="ECO:0007669"/>
    <property type="project" value="InterPro"/>
</dbReference>
<feature type="signal peptide" evidence="11">
    <location>
        <begin position="1"/>
        <end position="20"/>
    </location>
</feature>
<dbReference type="GO" id="GO:0030154">
    <property type="term" value="P:cell differentiation"/>
    <property type="evidence" value="ECO:0007669"/>
    <property type="project" value="UniProtKB-KW"/>
</dbReference>
<evidence type="ECO:0000256" key="2">
    <source>
        <dbReference type="ARBA" id="ARBA00018808"/>
    </source>
</evidence>
<keyword evidence="7" id="KW-1015">Disulfide bond</keyword>
<dbReference type="GO" id="GO:0006954">
    <property type="term" value="P:inflammatory response"/>
    <property type="evidence" value="ECO:0007669"/>
    <property type="project" value="UniProtKB-KW"/>
</dbReference>
<accession>A0A8C0K0T5</accession>
<dbReference type="Proteomes" id="UP000694391">
    <property type="component" value="Unplaced"/>
</dbReference>
<reference evidence="12" key="1">
    <citation type="submission" date="2025-08" db="UniProtKB">
        <authorList>
            <consortium name="Ensembl"/>
        </authorList>
    </citation>
    <scope>IDENTIFICATION</scope>
</reference>
<keyword evidence="13" id="KW-1185">Reference proteome</keyword>
<evidence type="ECO:0000256" key="1">
    <source>
        <dbReference type="ARBA" id="ARBA00004613"/>
    </source>
</evidence>
<keyword evidence="5 11" id="KW-0732">Signal</keyword>
<evidence type="ECO:0000256" key="4">
    <source>
        <dbReference type="ARBA" id="ARBA00022525"/>
    </source>
</evidence>
<reference evidence="12" key="2">
    <citation type="submission" date="2025-09" db="UniProtKB">
        <authorList>
            <consortium name="Ensembl"/>
        </authorList>
    </citation>
    <scope>IDENTIFICATION</scope>
</reference>
<dbReference type="GO" id="GO:0050921">
    <property type="term" value="P:positive regulation of chemotaxis"/>
    <property type="evidence" value="ECO:0007669"/>
    <property type="project" value="TreeGrafter"/>
</dbReference>
<evidence type="ECO:0000313" key="12">
    <source>
        <dbReference type="Ensembl" id="ENSCAFP00020008059.1"/>
    </source>
</evidence>
<protein>
    <recommendedName>
        <fullName evidence="2">Retinoic acid receptor responder protein 2</fullName>
    </recommendedName>
    <alternativeName>
        <fullName evidence="9">Chemerin</fullName>
    </alternativeName>
</protein>
<evidence type="ECO:0000256" key="7">
    <source>
        <dbReference type="ARBA" id="ARBA00023157"/>
    </source>
</evidence>
<keyword evidence="8" id="KW-0395">Inflammatory response</keyword>
<dbReference type="SUPFAM" id="SSF54403">
    <property type="entry name" value="Cystatin/monellin"/>
    <property type="match status" value="1"/>
</dbReference>
<dbReference type="InterPro" id="IPR029562">
    <property type="entry name" value="Chemerin"/>
</dbReference>
<proteinExistence type="predicted"/>
<dbReference type="AlphaFoldDB" id="A0A8C0K0T5"/>
<feature type="chain" id="PRO_5034811887" description="Retinoic acid receptor responder protein 2" evidence="11">
    <location>
        <begin position="21"/>
        <end position="235"/>
    </location>
</feature>
<comment type="subcellular location">
    <subcellularLocation>
        <location evidence="1">Secreted</location>
    </subcellularLocation>
</comment>
<dbReference type="GO" id="GO:0045087">
    <property type="term" value="P:innate immune response"/>
    <property type="evidence" value="ECO:0007669"/>
    <property type="project" value="TreeGrafter"/>
</dbReference>
<evidence type="ECO:0000313" key="13">
    <source>
        <dbReference type="Proteomes" id="UP000694391"/>
    </source>
</evidence>
<sequence length="235" mass="26414">MWQLLIPLALWLGAVGLGRAELTAAQQRGLQVALEEFHKHPPVQWAFKETSVDRAEDTPFPAGTFVRLEFKLQQTSCRKKDWKKANCKIKPNGRKRKCLACIKLNSADKVLGRMVHCPIHTQVHQSWVPLPGQLQEVTSKGPPPVPELREDNPIIPELIKVLSQMFSPLACPPSPKLNCGIRVLQEEQSPRGSRRLPVQCSENRREQGPRDIVLPSGARAWENKGHPQKWTGSDA</sequence>